<protein>
    <submittedName>
        <fullName evidence="2">Uncharacterized protein</fullName>
    </submittedName>
</protein>
<reference evidence="2 3" key="1">
    <citation type="submission" date="2020-03" db="EMBL/GenBank/DDBJ databases">
        <title>Genome sequence of Toxoplasma gondii RH-88 strain.</title>
        <authorList>
            <person name="Lorenzi H.A."/>
            <person name="Venepally P."/>
            <person name="Rozenberg A."/>
            <person name="Sibley D."/>
        </authorList>
    </citation>
    <scope>NUCLEOTIDE SEQUENCE [LARGE SCALE GENOMIC DNA]</scope>
    <source>
        <strain evidence="2 3">RH-88</strain>
    </source>
</reference>
<evidence type="ECO:0000313" key="3">
    <source>
        <dbReference type="Proteomes" id="UP000557509"/>
    </source>
</evidence>
<feature type="compositionally biased region" description="Basic and acidic residues" evidence="1">
    <location>
        <begin position="1"/>
        <end position="14"/>
    </location>
</feature>
<proteinExistence type="predicted"/>
<evidence type="ECO:0000256" key="1">
    <source>
        <dbReference type="SAM" id="MobiDB-lite"/>
    </source>
</evidence>
<organism evidence="2 3">
    <name type="scientific">Toxoplasma gondii</name>
    <dbReference type="NCBI Taxonomy" id="5811"/>
    <lineage>
        <taxon>Eukaryota</taxon>
        <taxon>Sar</taxon>
        <taxon>Alveolata</taxon>
        <taxon>Apicomplexa</taxon>
        <taxon>Conoidasida</taxon>
        <taxon>Coccidia</taxon>
        <taxon>Eucoccidiorida</taxon>
        <taxon>Eimeriorina</taxon>
        <taxon>Sarcocystidae</taxon>
        <taxon>Toxoplasma</taxon>
    </lineage>
</organism>
<keyword evidence="3" id="KW-1185">Reference proteome</keyword>
<feature type="compositionally biased region" description="Polar residues" evidence="1">
    <location>
        <begin position="49"/>
        <end position="58"/>
    </location>
</feature>
<dbReference type="EMBL" id="JAAUHK010000197">
    <property type="protein sequence ID" value="KAF4638330.1"/>
    <property type="molecule type" value="Genomic_DNA"/>
</dbReference>
<comment type="caution">
    <text evidence="2">The sequence shown here is derived from an EMBL/GenBank/DDBJ whole genome shotgun (WGS) entry which is preliminary data.</text>
</comment>
<accession>A0A7J6JV04</accession>
<dbReference type="AlphaFoldDB" id="A0A7J6JV04"/>
<dbReference type="Proteomes" id="UP000557509">
    <property type="component" value="Unassembled WGS sequence"/>
</dbReference>
<dbReference type="PROSITE" id="PS51257">
    <property type="entry name" value="PROKAR_LIPOPROTEIN"/>
    <property type="match status" value="1"/>
</dbReference>
<sequence length="126" mass="13588">MRREAQLENTEEKLSAPISPVASGCIEAPEARTSMQIPGNNGNGPALVKSNSTGTAGSTLPPFTRRRLRRKPGAVIRSFEALTHHTSDPAFLARKHPDIIDASEGQNSEAFEVGGFVTVIRLPRNK</sequence>
<gene>
    <name evidence="2" type="ORF">TGRH88_059370</name>
</gene>
<name>A0A7J6JV04_TOXGO</name>
<feature type="region of interest" description="Disordered" evidence="1">
    <location>
        <begin position="1"/>
        <end position="66"/>
    </location>
</feature>
<evidence type="ECO:0000313" key="2">
    <source>
        <dbReference type="EMBL" id="KAF4638330.1"/>
    </source>
</evidence>